<dbReference type="PANTHER" id="PTHR11177">
    <property type="entry name" value="CHITINASE"/>
    <property type="match status" value="1"/>
</dbReference>
<dbReference type="VEuPathDB" id="CryptoDB:GNI_059140"/>
<keyword evidence="3" id="KW-0378">Hydrolase</keyword>
<dbReference type="InterPro" id="IPR017853">
    <property type="entry name" value="GH"/>
</dbReference>
<feature type="compositionally biased region" description="Low complexity" evidence="1">
    <location>
        <begin position="647"/>
        <end position="684"/>
    </location>
</feature>
<dbReference type="GO" id="GO:0008061">
    <property type="term" value="F:chitin binding"/>
    <property type="evidence" value="ECO:0007669"/>
    <property type="project" value="InterPro"/>
</dbReference>
<dbReference type="GO" id="GO:0005975">
    <property type="term" value="P:carbohydrate metabolic process"/>
    <property type="evidence" value="ECO:0007669"/>
    <property type="project" value="InterPro"/>
</dbReference>
<dbReference type="InterPro" id="IPR050314">
    <property type="entry name" value="Glycosyl_Hydrlase_18"/>
</dbReference>
<evidence type="ECO:0000256" key="1">
    <source>
        <dbReference type="SAM" id="MobiDB-lite"/>
    </source>
</evidence>
<dbReference type="EMBL" id="AFNH02000450">
    <property type="protein sequence ID" value="EZG69199.1"/>
    <property type="molecule type" value="Genomic_DNA"/>
</dbReference>
<dbReference type="PROSITE" id="PS51910">
    <property type="entry name" value="GH18_2"/>
    <property type="match status" value="1"/>
</dbReference>
<evidence type="ECO:0000313" key="4">
    <source>
        <dbReference type="Proteomes" id="UP000019763"/>
    </source>
</evidence>
<feature type="region of interest" description="Disordered" evidence="1">
    <location>
        <begin position="587"/>
        <end position="691"/>
    </location>
</feature>
<feature type="domain" description="GH18" evidence="2">
    <location>
        <begin position="54"/>
        <end position="505"/>
    </location>
</feature>
<feature type="compositionally biased region" description="Gly residues" evidence="1">
    <location>
        <begin position="634"/>
        <end position="645"/>
    </location>
</feature>
<evidence type="ECO:0000259" key="2">
    <source>
        <dbReference type="PROSITE" id="PS51910"/>
    </source>
</evidence>
<dbReference type="InterPro" id="IPR001223">
    <property type="entry name" value="Glyco_hydro18_cat"/>
</dbReference>
<gene>
    <name evidence="3" type="ORF">GNI_059140</name>
</gene>
<dbReference type="SMART" id="SM00636">
    <property type="entry name" value="Glyco_18"/>
    <property type="match status" value="1"/>
</dbReference>
<name>A0A023B8I3_GRENI</name>
<proteinExistence type="predicted"/>
<keyword evidence="4" id="KW-1185">Reference proteome</keyword>
<sequence>MALGERRNVMDACHTKMKLERGSASERGVQGAVGSMRSLLGLLAIAGAVQPDGPRVVLYQDQWALYGRQFSVYDLDDTIMIRDMPYSDFFLMHAFLYADPSTCLLHTTDRWGDFGWAMFETTPGVYDNRGRTQAGYTGTRGWFGYYADLKKRYSDKNLHIMPSIGGWSLSHSLQHCTQAGAPQFLGALVEHTKYWGWDGIDIDWEYPSCDGPCGCQDEYTCSADKNGSSTNNNSSPGDWAKYAVFLSTLRKELDKLSSSTGKGHLYMSMAIGMSPHLLKGDAAPFVDPTPIEWLCSDTSVDFLNLMTYDFFGTWLRKTGPLAPLYDSTYSTDDDQLNLNDSISNVVSRCISPKKLNMGLATYSKAWRKVQKTGDVPGFFVESDETIPGVRETNAGWQVTGSLDIIDQGENAAAPKTGTLPWYELVTKWFDKCERTWAAGSEIPTLYCAQSPVISDDTQVFIAYEDPESWYYKMAYAQRAGLGGAIIWTSGDFGGTMQMDNASGKDIGKPLWRSIFQGWYRDLSINIGDAKITGSGPGASWPLLTNKDPACADDQPNCSCPLEPEPRPSRTDLYQQCQNPLGSSIDCPGCGDTATPPSGNAPTSPVLPPTDCRRPADQPAPAKLDDPLSSYTSMGCGGKSGGGGGDDSTTQPPTTATTGTTPSTGTTATTAPTTATTAPVTTPGSDSDFSDEASCVANGCSWECS</sequence>
<dbReference type="Proteomes" id="UP000019763">
    <property type="component" value="Unassembled WGS sequence"/>
</dbReference>
<dbReference type="GO" id="GO:0006032">
    <property type="term" value="P:chitin catabolic process"/>
    <property type="evidence" value="ECO:0007669"/>
    <property type="project" value="TreeGrafter"/>
</dbReference>
<organism evidence="3 4">
    <name type="scientific">Gregarina niphandrodes</name>
    <name type="common">Septate eugregarine</name>
    <dbReference type="NCBI Taxonomy" id="110365"/>
    <lineage>
        <taxon>Eukaryota</taxon>
        <taxon>Sar</taxon>
        <taxon>Alveolata</taxon>
        <taxon>Apicomplexa</taxon>
        <taxon>Conoidasida</taxon>
        <taxon>Gregarinasina</taxon>
        <taxon>Eugregarinorida</taxon>
        <taxon>Gregarinidae</taxon>
        <taxon>Gregarina</taxon>
    </lineage>
</organism>
<dbReference type="OrthoDB" id="438253at2759"/>
<dbReference type="PANTHER" id="PTHR11177:SF317">
    <property type="entry name" value="CHITINASE 12-RELATED"/>
    <property type="match status" value="1"/>
</dbReference>
<dbReference type="InterPro" id="IPR011583">
    <property type="entry name" value="Chitinase_II/V-like_cat"/>
</dbReference>
<dbReference type="SUPFAM" id="SSF51445">
    <property type="entry name" value="(Trans)glycosidases"/>
    <property type="match status" value="1"/>
</dbReference>
<dbReference type="Pfam" id="PF00704">
    <property type="entry name" value="Glyco_hydro_18"/>
    <property type="match status" value="1"/>
</dbReference>
<evidence type="ECO:0000313" key="3">
    <source>
        <dbReference type="EMBL" id="EZG69199.1"/>
    </source>
</evidence>
<comment type="caution">
    <text evidence="3">The sequence shown here is derived from an EMBL/GenBank/DDBJ whole genome shotgun (WGS) entry which is preliminary data.</text>
</comment>
<accession>A0A023B8I3</accession>
<dbReference type="GO" id="GO:0004568">
    <property type="term" value="F:chitinase activity"/>
    <property type="evidence" value="ECO:0007669"/>
    <property type="project" value="TreeGrafter"/>
</dbReference>
<dbReference type="AlphaFoldDB" id="A0A023B8I3"/>
<dbReference type="GO" id="GO:0005576">
    <property type="term" value="C:extracellular region"/>
    <property type="evidence" value="ECO:0007669"/>
    <property type="project" value="TreeGrafter"/>
</dbReference>
<dbReference type="Gene3D" id="3.20.20.80">
    <property type="entry name" value="Glycosidases"/>
    <property type="match status" value="1"/>
</dbReference>
<reference evidence="3" key="1">
    <citation type="submission" date="2013-12" db="EMBL/GenBank/DDBJ databases">
        <authorList>
            <person name="Omoto C.K."/>
            <person name="Sibley D."/>
            <person name="Venepally P."/>
            <person name="Hadjithomas M."/>
            <person name="Karamycheva S."/>
            <person name="Brunk B."/>
            <person name="Roos D."/>
            <person name="Caler E."/>
            <person name="Lorenzi H."/>
        </authorList>
    </citation>
    <scope>NUCLEOTIDE SEQUENCE</scope>
</reference>
<dbReference type="RefSeq" id="XP_011134459.1">
    <property type="nucleotide sequence ID" value="XM_011136157.1"/>
</dbReference>
<protein>
    <submittedName>
        <fullName evidence="3">Glycoside hydrolase family 18 protein</fullName>
    </submittedName>
</protein>
<dbReference type="GeneID" id="22912160"/>
<dbReference type="eggNOG" id="KOG2806">
    <property type="taxonomic scope" value="Eukaryota"/>
</dbReference>